<dbReference type="PANTHER" id="PTHR35936">
    <property type="entry name" value="MEMBRANE-BOUND LYTIC MUREIN TRANSGLYCOSYLASE F"/>
    <property type="match status" value="1"/>
</dbReference>
<feature type="signal peptide" evidence="2">
    <location>
        <begin position="1"/>
        <end position="20"/>
    </location>
</feature>
<evidence type="ECO:0000313" key="4">
    <source>
        <dbReference type="EMBL" id="SFK93246.1"/>
    </source>
</evidence>
<reference evidence="4 5" key="1">
    <citation type="submission" date="2016-10" db="EMBL/GenBank/DDBJ databases">
        <authorList>
            <person name="de Groot N.N."/>
        </authorList>
    </citation>
    <scope>NUCLEOTIDE SEQUENCE [LARGE SCALE GENOMIC DNA]</scope>
    <source>
        <strain evidence="4 5">DSM 19981</strain>
    </source>
</reference>
<accession>A0A1I4DMH6</accession>
<feature type="chain" id="PRO_5011441729" evidence="2">
    <location>
        <begin position="21"/>
        <end position="272"/>
    </location>
</feature>
<keyword evidence="1 2" id="KW-0732">Signal</keyword>
<dbReference type="SUPFAM" id="SSF53850">
    <property type="entry name" value="Periplasmic binding protein-like II"/>
    <property type="match status" value="1"/>
</dbReference>
<keyword evidence="5" id="KW-1185">Reference proteome</keyword>
<dbReference type="EMBL" id="FOSQ01000011">
    <property type="protein sequence ID" value="SFK93246.1"/>
    <property type="molecule type" value="Genomic_DNA"/>
</dbReference>
<gene>
    <name evidence="4" type="ORF">SAMN02745775_11145</name>
</gene>
<dbReference type="Pfam" id="PF00497">
    <property type="entry name" value="SBP_bac_3"/>
    <property type="match status" value="1"/>
</dbReference>
<organism evidence="4 5">
    <name type="scientific">Falsiroseomonas stagni DSM 19981</name>
    <dbReference type="NCBI Taxonomy" id="1123062"/>
    <lineage>
        <taxon>Bacteria</taxon>
        <taxon>Pseudomonadati</taxon>
        <taxon>Pseudomonadota</taxon>
        <taxon>Alphaproteobacteria</taxon>
        <taxon>Acetobacterales</taxon>
        <taxon>Roseomonadaceae</taxon>
        <taxon>Falsiroseomonas</taxon>
    </lineage>
</organism>
<dbReference type="Proteomes" id="UP000199473">
    <property type="component" value="Unassembled WGS sequence"/>
</dbReference>
<dbReference type="RefSeq" id="WP_175534095.1">
    <property type="nucleotide sequence ID" value="NZ_FOSQ01000011.1"/>
</dbReference>
<dbReference type="PANTHER" id="PTHR35936:SF17">
    <property type="entry name" value="ARGININE-BINDING EXTRACELLULAR PROTEIN ARTP"/>
    <property type="match status" value="1"/>
</dbReference>
<evidence type="ECO:0000313" key="5">
    <source>
        <dbReference type="Proteomes" id="UP000199473"/>
    </source>
</evidence>
<name>A0A1I4DMH6_9PROT</name>
<feature type="domain" description="Solute-binding protein family 3/N-terminal" evidence="3">
    <location>
        <begin position="36"/>
        <end position="260"/>
    </location>
</feature>
<protein>
    <submittedName>
        <fullName evidence="4">Polar amino acid transport system substrate-binding protein</fullName>
    </submittedName>
</protein>
<sequence length="272" mass="27957">MLRRSLLAAAALLATRPALAQPADAAARAQLLPTGRLRVGIGVGPAASAFWAMRQPDGTARGVTVALAQEAASRLGVPLDLLLLNSSGEVVEAGATATPSWDLSFMPVDAERVARLDFGPDYYLSTSTYLAPAGSPLTSVEQANTPGMRIWGVANTTTIRASQRTAPRATITAAASLDQVMAAIARGEVDGVALGRESLDSLLPRLPGARILDGHFHALGTAIVVPRGRPLAHAWATAFIESAKADGTVRRALDAMSITGPVAPAGSRTAGA</sequence>
<proteinExistence type="predicted"/>
<dbReference type="SMART" id="SM00062">
    <property type="entry name" value="PBPb"/>
    <property type="match status" value="1"/>
</dbReference>
<evidence type="ECO:0000256" key="1">
    <source>
        <dbReference type="ARBA" id="ARBA00022729"/>
    </source>
</evidence>
<dbReference type="STRING" id="1123062.SAMN02745775_11145"/>
<dbReference type="Gene3D" id="3.40.190.10">
    <property type="entry name" value="Periplasmic binding protein-like II"/>
    <property type="match status" value="2"/>
</dbReference>
<evidence type="ECO:0000256" key="2">
    <source>
        <dbReference type="SAM" id="SignalP"/>
    </source>
</evidence>
<dbReference type="AlphaFoldDB" id="A0A1I4DMH6"/>
<dbReference type="InterPro" id="IPR001638">
    <property type="entry name" value="Solute-binding_3/MltF_N"/>
</dbReference>
<evidence type="ECO:0000259" key="3">
    <source>
        <dbReference type="SMART" id="SM00062"/>
    </source>
</evidence>